<dbReference type="InterPro" id="IPR042097">
    <property type="entry name" value="Aminopeptidase_N-like_N_sf"/>
</dbReference>
<protein>
    <recommendedName>
        <fullName evidence="6">Aminopeptidase N</fullName>
        <ecNumber evidence="5">3.4.11.2</ecNumber>
    </recommendedName>
    <alternativeName>
        <fullName evidence="13">Alanine aminopeptidase</fullName>
    </alternativeName>
    <alternativeName>
        <fullName evidence="14">Lysyl aminopeptidase</fullName>
    </alternativeName>
</protein>
<evidence type="ECO:0000256" key="9">
    <source>
        <dbReference type="ARBA" id="ARBA00022723"/>
    </source>
</evidence>
<organism evidence="18 19">
    <name type="scientific">Brachybacterium rhamnosum</name>
    <dbReference type="NCBI Taxonomy" id="173361"/>
    <lineage>
        <taxon>Bacteria</taxon>
        <taxon>Bacillati</taxon>
        <taxon>Actinomycetota</taxon>
        <taxon>Actinomycetes</taxon>
        <taxon>Micrococcales</taxon>
        <taxon>Dermabacteraceae</taxon>
        <taxon>Brachybacterium</taxon>
    </lineage>
</organism>
<feature type="domain" description="Aminopeptidase N-like N-terminal" evidence="17">
    <location>
        <begin position="31"/>
        <end position="199"/>
    </location>
</feature>
<dbReference type="Gene3D" id="2.60.40.1730">
    <property type="entry name" value="tricorn interacting facor f3 domain"/>
    <property type="match status" value="1"/>
</dbReference>
<reference evidence="19" key="1">
    <citation type="journal article" date="2019" name="Int. J. Syst. Evol. Microbiol.">
        <title>The Global Catalogue of Microorganisms (GCM) 10K type strain sequencing project: providing services to taxonomists for standard genome sequencing and annotation.</title>
        <authorList>
            <consortium name="The Broad Institute Genomics Platform"/>
            <consortium name="The Broad Institute Genome Sequencing Center for Infectious Disease"/>
            <person name="Wu L."/>
            <person name="Ma J."/>
        </authorList>
    </citation>
    <scope>NUCLEOTIDE SEQUENCE [LARGE SCALE GENOMIC DNA]</scope>
    <source>
        <strain evidence="19">JCM 11650</strain>
    </source>
</reference>
<comment type="cofactor">
    <cofactor evidence="2">
        <name>Zn(2+)</name>
        <dbReference type="ChEBI" id="CHEBI:29105"/>
    </cofactor>
</comment>
<comment type="subcellular location">
    <subcellularLocation>
        <location evidence="3">Cytoplasm</location>
    </subcellularLocation>
</comment>
<evidence type="ECO:0000256" key="2">
    <source>
        <dbReference type="ARBA" id="ARBA00001947"/>
    </source>
</evidence>
<dbReference type="InterPro" id="IPR045357">
    <property type="entry name" value="Aminopeptidase_N-like_N"/>
</dbReference>
<feature type="compositionally biased region" description="Basic residues" evidence="15">
    <location>
        <begin position="1"/>
        <end position="11"/>
    </location>
</feature>
<dbReference type="EC" id="3.4.11.2" evidence="5"/>
<evidence type="ECO:0000256" key="6">
    <source>
        <dbReference type="ARBA" id="ARBA00015611"/>
    </source>
</evidence>
<evidence type="ECO:0000256" key="7">
    <source>
        <dbReference type="ARBA" id="ARBA00022490"/>
    </source>
</evidence>
<dbReference type="Pfam" id="PF01433">
    <property type="entry name" value="Peptidase_M1"/>
    <property type="match status" value="1"/>
</dbReference>
<evidence type="ECO:0000256" key="15">
    <source>
        <dbReference type="SAM" id="MobiDB-lite"/>
    </source>
</evidence>
<keyword evidence="12" id="KW-0482">Metalloprotease</keyword>
<proteinExistence type="inferred from homology"/>
<name>A0ABW4PWR2_9MICO</name>
<evidence type="ECO:0000256" key="3">
    <source>
        <dbReference type="ARBA" id="ARBA00004496"/>
    </source>
</evidence>
<evidence type="ECO:0000259" key="17">
    <source>
        <dbReference type="Pfam" id="PF17900"/>
    </source>
</evidence>
<evidence type="ECO:0000313" key="19">
    <source>
        <dbReference type="Proteomes" id="UP001597280"/>
    </source>
</evidence>
<evidence type="ECO:0000256" key="12">
    <source>
        <dbReference type="ARBA" id="ARBA00023049"/>
    </source>
</evidence>
<gene>
    <name evidence="18" type="ORF">ACFSDA_09240</name>
</gene>
<evidence type="ECO:0000256" key="10">
    <source>
        <dbReference type="ARBA" id="ARBA00022801"/>
    </source>
</evidence>
<feature type="compositionally biased region" description="Basic and acidic residues" evidence="15">
    <location>
        <begin position="439"/>
        <end position="452"/>
    </location>
</feature>
<dbReference type="InterPro" id="IPR027268">
    <property type="entry name" value="Peptidase_M4/M1_CTD_sf"/>
</dbReference>
<evidence type="ECO:0000256" key="13">
    <source>
        <dbReference type="ARBA" id="ARBA00029811"/>
    </source>
</evidence>
<keyword evidence="8" id="KW-0645">Protease</keyword>
<sequence length="462" mass="50721">MSSQSNHHHGGRGGSDPYVPGHGDASYGVLHYDLDLVYKVDTNRLDAEATLTCRGLADAPSLRLDLRGLTVRAVKVDGKPAKHTHEGGALTVKHPVREGEELTVHVKYAGKPHPVPSKVLGSAGWEELTDGVIVAAQPHGAPSWYPCNDRPDDKATYTMRVAAPPSHWVALAGELEGKHRSGAVTTWSYRQDVPMPTYLATVQIGRYTAVEHEGGPVPVRTLVPSGVGERDLAPTFGRQGEMIAFFAGLFGDYPFASYTAVITADDLEIPLESQGLSTFGKNFVGEDWESERLVAHELSHQWFGNAVTLARWQDIWLHEGFACYCEWLWAEETGHASVAEEALRHHAGLARKKQDLLLADPGPELMFDDRVYKRGALTVHALRRRVGDEAFFALVSSWIAEHSGGSVTTEMFEEHAQAAAGDDDLSDLFGAWLHERELPELPEEPAPREPTHRGLRGLFSRS</sequence>
<dbReference type="PRINTS" id="PR00756">
    <property type="entry name" value="ALADIPTASE"/>
</dbReference>
<feature type="region of interest" description="Disordered" evidence="15">
    <location>
        <begin position="1"/>
        <end position="20"/>
    </location>
</feature>
<dbReference type="InterPro" id="IPR034015">
    <property type="entry name" value="M1_LTA4H"/>
</dbReference>
<comment type="similarity">
    <text evidence="4">Belongs to the peptidase M1 family.</text>
</comment>
<feature type="region of interest" description="Disordered" evidence="15">
    <location>
        <begin position="439"/>
        <end position="462"/>
    </location>
</feature>
<dbReference type="Pfam" id="PF17900">
    <property type="entry name" value="Peptidase_M1_N"/>
    <property type="match status" value="1"/>
</dbReference>
<dbReference type="InterPro" id="IPR014782">
    <property type="entry name" value="Peptidase_M1_dom"/>
</dbReference>
<dbReference type="PANTHER" id="PTHR45726">
    <property type="entry name" value="LEUKOTRIENE A-4 HYDROLASE"/>
    <property type="match status" value="1"/>
</dbReference>
<evidence type="ECO:0000259" key="16">
    <source>
        <dbReference type="Pfam" id="PF01433"/>
    </source>
</evidence>
<dbReference type="EMBL" id="JBHUFL010000002">
    <property type="protein sequence ID" value="MFD1835259.1"/>
    <property type="molecule type" value="Genomic_DNA"/>
</dbReference>
<evidence type="ECO:0000256" key="14">
    <source>
        <dbReference type="ARBA" id="ARBA00031533"/>
    </source>
</evidence>
<keyword evidence="7" id="KW-0963">Cytoplasm</keyword>
<dbReference type="SUPFAM" id="SSF63737">
    <property type="entry name" value="Leukotriene A4 hydrolase N-terminal domain"/>
    <property type="match status" value="1"/>
</dbReference>
<dbReference type="RefSeq" id="WP_343904381.1">
    <property type="nucleotide sequence ID" value="NZ_BAAAIS010000002.1"/>
</dbReference>
<keyword evidence="9" id="KW-0479">Metal-binding</keyword>
<evidence type="ECO:0000313" key="18">
    <source>
        <dbReference type="EMBL" id="MFD1835259.1"/>
    </source>
</evidence>
<keyword evidence="11" id="KW-0862">Zinc</keyword>
<accession>A0ABW4PWR2</accession>
<keyword evidence="18" id="KW-0031">Aminopeptidase</keyword>
<dbReference type="PANTHER" id="PTHR45726:SF3">
    <property type="entry name" value="LEUKOTRIENE A-4 HYDROLASE"/>
    <property type="match status" value="1"/>
</dbReference>
<feature type="domain" description="Peptidase M1 membrane alanine aminopeptidase" evidence="16">
    <location>
        <begin position="240"/>
        <end position="432"/>
    </location>
</feature>
<dbReference type="CDD" id="cd09603">
    <property type="entry name" value="M1_APN_like"/>
    <property type="match status" value="1"/>
</dbReference>
<dbReference type="InterPro" id="IPR001930">
    <property type="entry name" value="Peptidase_M1"/>
</dbReference>
<dbReference type="Proteomes" id="UP001597280">
    <property type="component" value="Unassembled WGS sequence"/>
</dbReference>
<keyword evidence="10 18" id="KW-0378">Hydrolase</keyword>
<keyword evidence="19" id="KW-1185">Reference proteome</keyword>
<dbReference type="GO" id="GO:0004177">
    <property type="term" value="F:aminopeptidase activity"/>
    <property type="evidence" value="ECO:0007669"/>
    <property type="project" value="UniProtKB-KW"/>
</dbReference>
<comment type="caution">
    <text evidence="18">The sequence shown here is derived from an EMBL/GenBank/DDBJ whole genome shotgun (WGS) entry which is preliminary data.</text>
</comment>
<dbReference type="SUPFAM" id="SSF55486">
    <property type="entry name" value="Metalloproteases ('zincins'), catalytic domain"/>
    <property type="match status" value="1"/>
</dbReference>
<evidence type="ECO:0000256" key="8">
    <source>
        <dbReference type="ARBA" id="ARBA00022670"/>
    </source>
</evidence>
<comment type="catalytic activity">
    <reaction evidence="1">
        <text>Release of an N-terminal amino acid, Xaa-|-Yaa- from a peptide, amide or arylamide. Xaa is preferably Ala, but may be most amino acids including Pro (slow action). When a terminal hydrophobic residue is followed by a prolyl residue, the two may be released as an intact Xaa-Pro dipeptide.</text>
        <dbReference type="EC" id="3.4.11.2"/>
    </reaction>
</comment>
<evidence type="ECO:0000256" key="11">
    <source>
        <dbReference type="ARBA" id="ARBA00022833"/>
    </source>
</evidence>
<evidence type="ECO:0000256" key="1">
    <source>
        <dbReference type="ARBA" id="ARBA00000098"/>
    </source>
</evidence>
<evidence type="ECO:0000256" key="5">
    <source>
        <dbReference type="ARBA" id="ARBA00012564"/>
    </source>
</evidence>
<evidence type="ECO:0000256" key="4">
    <source>
        <dbReference type="ARBA" id="ARBA00010136"/>
    </source>
</evidence>
<dbReference type="Gene3D" id="1.10.390.10">
    <property type="entry name" value="Neutral Protease Domain 2"/>
    <property type="match status" value="1"/>
</dbReference>